<sequence>MADDMGRHSPLDPQWPWWLADAFHFSPPSESYEPSQWRTAVLQHDMVQDFTLLMGARVGRVLSQAAFQERLDDQDRWFPLEPTLKALGIAEPPDALWPLPQPRSAGSRQPNSWIVSLTLEAMGGRASSTILIPLGLVISRLAPVSPRPIAQLLTVWLAYRVLPVCTRYRGPATWAALDQMLNPVPRM</sequence>
<protein>
    <submittedName>
        <fullName evidence="1">Uncharacterized protein</fullName>
    </submittedName>
</protein>
<reference evidence="1 2" key="1">
    <citation type="journal article" date="2014" name="Nature">
        <title>An environmental bacterial taxon with a large and distinct metabolic repertoire.</title>
        <authorList>
            <person name="Wilson M.C."/>
            <person name="Mori T."/>
            <person name="Ruckert C."/>
            <person name="Uria A.R."/>
            <person name="Helf M.J."/>
            <person name="Takada K."/>
            <person name="Gernert C."/>
            <person name="Steffens U.A."/>
            <person name="Heycke N."/>
            <person name="Schmitt S."/>
            <person name="Rinke C."/>
            <person name="Helfrich E.J."/>
            <person name="Brachmann A.O."/>
            <person name="Gurgui C."/>
            <person name="Wakimoto T."/>
            <person name="Kracht M."/>
            <person name="Crusemann M."/>
            <person name="Hentschel U."/>
            <person name="Abe I."/>
            <person name="Matsunaga S."/>
            <person name="Kalinowski J."/>
            <person name="Takeyama H."/>
            <person name="Piel J."/>
        </authorList>
    </citation>
    <scope>NUCLEOTIDE SEQUENCE [LARGE SCALE GENOMIC DNA]</scope>
    <source>
        <strain evidence="2">TSY1</strain>
    </source>
</reference>
<accession>W4LPM5</accession>
<dbReference type="Proteomes" id="UP000019141">
    <property type="component" value="Unassembled WGS sequence"/>
</dbReference>
<name>W4LPM5_ENTF1</name>
<keyword evidence="2" id="KW-1185">Reference proteome</keyword>
<gene>
    <name evidence="1" type="ORF">ETSY1_13275</name>
</gene>
<dbReference type="AlphaFoldDB" id="W4LPM5"/>
<dbReference type="HOGENOM" id="CLU_1445197_0_0_7"/>
<organism evidence="1 2">
    <name type="scientific">Entotheonella factor</name>
    <dbReference type="NCBI Taxonomy" id="1429438"/>
    <lineage>
        <taxon>Bacteria</taxon>
        <taxon>Pseudomonadati</taxon>
        <taxon>Nitrospinota/Tectimicrobiota group</taxon>
        <taxon>Candidatus Tectimicrobiota</taxon>
        <taxon>Candidatus Entotheonellia</taxon>
        <taxon>Candidatus Entotheonellales</taxon>
        <taxon>Candidatus Entotheonellaceae</taxon>
        <taxon>Candidatus Entotheonella</taxon>
    </lineage>
</organism>
<evidence type="ECO:0000313" key="1">
    <source>
        <dbReference type="EMBL" id="ETW99907.1"/>
    </source>
</evidence>
<proteinExistence type="predicted"/>
<dbReference type="EMBL" id="AZHW01000394">
    <property type="protein sequence ID" value="ETW99907.1"/>
    <property type="molecule type" value="Genomic_DNA"/>
</dbReference>
<evidence type="ECO:0000313" key="2">
    <source>
        <dbReference type="Proteomes" id="UP000019141"/>
    </source>
</evidence>
<comment type="caution">
    <text evidence="1">The sequence shown here is derived from an EMBL/GenBank/DDBJ whole genome shotgun (WGS) entry which is preliminary data.</text>
</comment>